<reference evidence="1 2" key="1">
    <citation type="journal article" date="2015" name="Nature">
        <title>rRNA introns, odd ribosomes, and small enigmatic genomes across a large radiation of phyla.</title>
        <authorList>
            <person name="Brown C.T."/>
            <person name="Hug L.A."/>
            <person name="Thomas B.C."/>
            <person name="Sharon I."/>
            <person name="Castelle C.J."/>
            <person name="Singh A."/>
            <person name="Wilkins M.J."/>
            <person name="Williams K.H."/>
            <person name="Banfield J.F."/>
        </authorList>
    </citation>
    <scope>NUCLEOTIDE SEQUENCE [LARGE SCALE GENOMIC DNA]</scope>
</reference>
<sequence>MRKIIFLLIAILVVFAPVFVIPRIIIVKKVECVSQNGACSPNVLELTKKAQGKALHKAKLYVKGVLTNDSQIIDFSSKFSLPNNLQVFIIEREPQVALKTGNQGFVLIDKEGYLLAKAEDQSNLPVLDIPKLEFSVNKVSEELSQSAHVLYELSKYYGVREAKLENSSLLIDFPKGIKTILPLSKDIDVLLGTLSLLVFQLNKNNQEFRIEKSVTVMDLRYKNPVLR</sequence>
<evidence type="ECO:0008006" key="3">
    <source>
        <dbReference type="Google" id="ProtNLM"/>
    </source>
</evidence>
<protein>
    <recommendedName>
        <fullName evidence="3">POTRA domain-containing protein</fullName>
    </recommendedName>
</protein>
<comment type="caution">
    <text evidence="1">The sequence shown here is derived from an EMBL/GenBank/DDBJ whole genome shotgun (WGS) entry which is preliminary data.</text>
</comment>
<evidence type="ECO:0000313" key="1">
    <source>
        <dbReference type="EMBL" id="KKT32656.1"/>
    </source>
</evidence>
<name>A0A0G1GCQ3_9BACT</name>
<accession>A0A0G1GCQ3</accession>
<organism evidence="1 2">
    <name type="scientific">Candidatus Woesebacteria bacterium GW2011_GWB1_44_11b</name>
    <dbReference type="NCBI Taxonomy" id="1618580"/>
    <lineage>
        <taxon>Bacteria</taxon>
        <taxon>Candidatus Woeseibacteriota</taxon>
    </lineage>
</organism>
<gene>
    <name evidence="1" type="ORF">UW21_C0020G0004</name>
</gene>
<dbReference type="Proteomes" id="UP000034192">
    <property type="component" value="Unassembled WGS sequence"/>
</dbReference>
<dbReference type="AlphaFoldDB" id="A0A0G1GCQ3"/>
<proteinExistence type="predicted"/>
<dbReference type="EMBL" id="LCHL01000020">
    <property type="protein sequence ID" value="KKT32656.1"/>
    <property type="molecule type" value="Genomic_DNA"/>
</dbReference>
<evidence type="ECO:0000313" key="2">
    <source>
        <dbReference type="Proteomes" id="UP000034192"/>
    </source>
</evidence>